<sequence>MLDKRRDFMNKKNLLISFFLVLVVFLATQSLSFANSNLKDGIDAYNSKNYKEAYSIFSQLSKKGDSQAQYILGTMYLDGLGVKKDYATAYNFFEESAKQNNSFGMYGIGYLYKHGLGVKRDLSKTLYWWEKSAQLNNKDALYGLGFLYSLGQGVELNYKKSFDYWQKAAYLGSSYAQYRLGLLYYEGDIEKNYIDAYAWLDVAKRFSDPNEEIYDLAAHHLNIVKYKLTSNQISQAKDLADKLYNQIKNNNQ</sequence>
<keyword evidence="4" id="KW-0046">Antibiotic resistance</keyword>
<dbReference type="Pfam" id="PF08238">
    <property type="entry name" value="Sel1"/>
    <property type="match status" value="4"/>
</dbReference>
<accession>A0A832AU59</accession>
<dbReference type="SMART" id="SM00671">
    <property type="entry name" value="SEL1"/>
    <property type="match status" value="4"/>
</dbReference>
<organism evidence="5">
    <name type="scientific">Desulfurella acetivorans</name>
    <dbReference type="NCBI Taxonomy" id="33002"/>
    <lineage>
        <taxon>Bacteria</taxon>
        <taxon>Pseudomonadati</taxon>
        <taxon>Campylobacterota</taxon>
        <taxon>Desulfurellia</taxon>
        <taxon>Desulfurellales</taxon>
        <taxon>Desulfurellaceae</taxon>
        <taxon>Desulfurella</taxon>
    </lineage>
</organism>
<evidence type="ECO:0000313" key="5">
    <source>
        <dbReference type="EMBL" id="HGA37292.1"/>
    </source>
</evidence>
<dbReference type="GO" id="GO:0046677">
    <property type="term" value="P:response to antibiotic"/>
    <property type="evidence" value="ECO:0007669"/>
    <property type="project" value="UniProtKB-KW"/>
</dbReference>
<evidence type="ECO:0000256" key="2">
    <source>
        <dbReference type="ARBA" id="ARBA00012865"/>
    </source>
</evidence>
<keyword evidence="3" id="KW-1015">Disulfide bond</keyword>
<reference evidence="5" key="1">
    <citation type="journal article" date="2020" name="mSystems">
        <title>Genome- and Community-Level Interaction Insights into Carbon Utilization and Element Cycling Functions of Hydrothermarchaeota in Hydrothermal Sediment.</title>
        <authorList>
            <person name="Zhou Z."/>
            <person name="Liu Y."/>
            <person name="Xu W."/>
            <person name="Pan J."/>
            <person name="Luo Z.H."/>
            <person name="Li M."/>
        </authorList>
    </citation>
    <scope>NUCLEOTIDE SEQUENCE [LARGE SCALE GENOMIC DNA]</scope>
    <source>
        <strain evidence="5">SpSt-972</strain>
    </source>
</reference>
<dbReference type="PANTHER" id="PTHR11102">
    <property type="entry name" value="SEL-1-LIKE PROTEIN"/>
    <property type="match status" value="1"/>
</dbReference>
<proteinExistence type="predicted"/>
<evidence type="ECO:0000256" key="3">
    <source>
        <dbReference type="ARBA" id="ARBA00023157"/>
    </source>
</evidence>
<dbReference type="InterPro" id="IPR011990">
    <property type="entry name" value="TPR-like_helical_dom_sf"/>
</dbReference>
<protein>
    <recommendedName>
        <fullName evidence="2">beta-lactamase</fullName>
        <ecNumber evidence="2">3.5.2.6</ecNumber>
    </recommendedName>
</protein>
<dbReference type="InterPro" id="IPR006597">
    <property type="entry name" value="Sel1-like"/>
</dbReference>
<dbReference type="PANTHER" id="PTHR11102:SF160">
    <property type="entry name" value="ERAD-ASSOCIATED E3 UBIQUITIN-PROTEIN LIGASE COMPONENT HRD3"/>
    <property type="match status" value="1"/>
</dbReference>
<dbReference type="AlphaFoldDB" id="A0A832AU59"/>
<dbReference type="GO" id="GO:0008800">
    <property type="term" value="F:beta-lactamase activity"/>
    <property type="evidence" value="ECO:0007669"/>
    <property type="project" value="UniProtKB-EC"/>
</dbReference>
<dbReference type="EMBL" id="DTPL01000033">
    <property type="protein sequence ID" value="HGA37292.1"/>
    <property type="molecule type" value="Genomic_DNA"/>
</dbReference>
<evidence type="ECO:0000256" key="4">
    <source>
        <dbReference type="ARBA" id="ARBA00023251"/>
    </source>
</evidence>
<gene>
    <name evidence="5" type="ORF">ENX80_00520</name>
</gene>
<comment type="catalytic activity">
    <reaction evidence="1">
        <text>a beta-lactam + H2O = a substituted beta-amino acid</text>
        <dbReference type="Rhea" id="RHEA:20401"/>
        <dbReference type="ChEBI" id="CHEBI:15377"/>
        <dbReference type="ChEBI" id="CHEBI:35627"/>
        <dbReference type="ChEBI" id="CHEBI:140347"/>
        <dbReference type="EC" id="3.5.2.6"/>
    </reaction>
</comment>
<name>A0A832AU59_DESAE</name>
<evidence type="ECO:0000256" key="1">
    <source>
        <dbReference type="ARBA" id="ARBA00001526"/>
    </source>
</evidence>
<dbReference type="EC" id="3.5.2.6" evidence="2"/>
<dbReference type="SUPFAM" id="SSF81901">
    <property type="entry name" value="HCP-like"/>
    <property type="match status" value="1"/>
</dbReference>
<dbReference type="InterPro" id="IPR050767">
    <property type="entry name" value="Sel1_AlgK"/>
</dbReference>
<comment type="caution">
    <text evidence="5">The sequence shown here is derived from an EMBL/GenBank/DDBJ whole genome shotgun (WGS) entry which is preliminary data.</text>
</comment>
<dbReference type="Gene3D" id="1.25.40.10">
    <property type="entry name" value="Tetratricopeptide repeat domain"/>
    <property type="match status" value="1"/>
</dbReference>